<sequence length="59" mass="6039">MKGIVQAVGSIALILWILGCANLIDVHVCIGPIGSCKARSLPAARTVNAATTAESHKVV</sequence>
<evidence type="ECO:0000313" key="2">
    <source>
        <dbReference type="Proteomes" id="UP000198781"/>
    </source>
</evidence>
<accession>A0A1G6VVH3</accession>
<proteinExistence type="predicted"/>
<dbReference type="PROSITE" id="PS51257">
    <property type="entry name" value="PROKAR_LIPOPROTEIN"/>
    <property type="match status" value="1"/>
</dbReference>
<dbReference type="Proteomes" id="UP000198781">
    <property type="component" value="Unassembled WGS sequence"/>
</dbReference>
<name>A0A1G6VVH3_9BURK</name>
<dbReference type="EMBL" id="FMZC01000007">
    <property type="protein sequence ID" value="SDD57589.1"/>
    <property type="molecule type" value="Genomic_DNA"/>
</dbReference>
<gene>
    <name evidence="1" type="ORF">SAMN05192589_107150</name>
</gene>
<organism evidence="1 2">
    <name type="scientific">Paracidovorax valerianellae</name>
    <dbReference type="NCBI Taxonomy" id="187868"/>
    <lineage>
        <taxon>Bacteria</taxon>
        <taxon>Pseudomonadati</taxon>
        <taxon>Pseudomonadota</taxon>
        <taxon>Betaproteobacteria</taxon>
        <taxon>Burkholderiales</taxon>
        <taxon>Comamonadaceae</taxon>
        <taxon>Paracidovorax</taxon>
    </lineage>
</organism>
<keyword evidence="2" id="KW-1185">Reference proteome</keyword>
<protein>
    <recommendedName>
        <fullName evidence="3">Lipoprotein</fullName>
    </recommendedName>
</protein>
<dbReference type="AlphaFoldDB" id="A0A1G6VVH3"/>
<evidence type="ECO:0008006" key="3">
    <source>
        <dbReference type="Google" id="ProtNLM"/>
    </source>
</evidence>
<reference evidence="1 2" key="1">
    <citation type="submission" date="2016-10" db="EMBL/GenBank/DDBJ databases">
        <authorList>
            <person name="de Groot N.N."/>
        </authorList>
    </citation>
    <scope>NUCLEOTIDE SEQUENCE [LARGE SCALE GENOMIC DNA]</scope>
    <source>
        <strain evidence="1 2">DSM 16619</strain>
    </source>
</reference>
<dbReference type="STRING" id="187868.SAMN05192589_107150"/>
<evidence type="ECO:0000313" key="1">
    <source>
        <dbReference type="EMBL" id="SDD57589.1"/>
    </source>
</evidence>